<accession>A0A8S2FQ08</accession>
<evidence type="ECO:0000256" key="1">
    <source>
        <dbReference type="SAM" id="Phobius"/>
    </source>
</evidence>
<feature type="transmembrane region" description="Helical" evidence="1">
    <location>
        <begin position="41"/>
        <end position="62"/>
    </location>
</feature>
<sequence>VVEILVIVPHCFFDLKFESQNHSNETAVEISGKAADHVRQLLTISCIGLMILINVITMYVYGRYLMRVQELRIVQFTLQFQSWVCIGYSSFSLCLWIPQEQTKETTI</sequence>
<protein>
    <submittedName>
        <fullName evidence="2">Uncharacterized protein</fullName>
    </submittedName>
</protein>
<dbReference type="AlphaFoldDB" id="A0A8S2FQ08"/>
<evidence type="ECO:0000313" key="2">
    <source>
        <dbReference type="EMBL" id="CAF1533518.1"/>
    </source>
</evidence>
<keyword evidence="1" id="KW-0472">Membrane</keyword>
<comment type="caution">
    <text evidence="2">The sequence shown here is derived from an EMBL/GenBank/DDBJ whole genome shotgun (WGS) entry which is preliminary data.</text>
</comment>
<gene>
    <name evidence="2" type="ORF">OVA965_LOCUS38381</name>
    <name evidence="3" type="ORF">TMI583_LOCUS39562</name>
</gene>
<evidence type="ECO:0000313" key="4">
    <source>
        <dbReference type="Proteomes" id="UP000677228"/>
    </source>
</evidence>
<feature type="non-terminal residue" evidence="2">
    <location>
        <position position="1"/>
    </location>
</feature>
<proteinExistence type="predicted"/>
<dbReference type="EMBL" id="CAJOBA010060070">
    <property type="protein sequence ID" value="CAF4320807.1"/>
    <property type="molecule type" value="Genomic_DNA"/>
</dbReference>
<reference evidence="2" key="1">
    <citation type="submission" date="2021-02" db="EMBL/GenBank/DDBJ databases">
        <authorList>
            <person name="Nowell W R."/>
        </authorList>
    </citation>
    <scope>NUCLEOTIDE SEQUENCE</scope>
</reference>
<dbReference type="EMBL" id="CAJNOK010037807">
    <property type="protein sequence ID" value="CAF1533518.1"/>
    <property type="molecule type" value="Genomic_DNA"/>
</dbReference>
<dbReference type="Proteomes" id="UP000682733">
    <property type="component" value="Unassembled WGS sequence"/>
</dbReference>
<keyword evidence="1" id="KW-0812">Transmembrane</keyword>
<dbReference type="Proteomes" id="UP000677228">
    <property type="component" value="Unassembled WGS sequence"/>
</dbReference>
<keyword evidence="1" id="KW-1133">Transmembrane helix</keyword>
<name>A0A8S2FQ08_9BILA</name>
<evidence type="ECO:0000313" key="3">
    <source>
        <dbReference type="EMBL" id="CAF4320807.1"/>
    </source>
</evidence>
<organism evidence="2 4">
    <name type="scientific">Didymodactylos carnosus</name>
    <dbReference type="NCBI Taxonomy" id="1234261"/>
    <lineage>
        <taxon>Eukaryota</taxon>
        <taxon>Metazoa</taxon>
        <taxon>Spiralia</taxon>
        <taxon>Gnathifera</taxon>
        <taxon>Rotifera</taxon>
        <taxon>Eurotatoria</taxon>
        <taxon>Bdelloidea</taxon>
        <taxon>Philodinida</taxon>
        <taxon>Philodinidae</taxon>
        <taxon>Didymodactylos</taxon>
    </lineage>
</organism>